<reference evidence="4" key="1">
    <citation type="submission" date="2018-11" db="EMBL/GenBank/DDBJ databases">
        <authorList>
            <person name="Alioto T."/>
            <person name="Alioto T."/>
        </authorList>
    </citation>
    <scope>NUCLEOTIDE SEQUENCE</scope>
</reference>
<name>A0A8B6C2V1_MYTGA</name>
<dbReference type="PANTHER" id="PTHR24173">
    <property type="entry name" value="ANKYRIN REPEAT CONTAINING"/>
    <property type="match status" value="1"/>
</dbReference>
<dbReference type="PROSITE" id="PS50297">
    <property type="entry name" value="ANK_REP_REGION"/>
    <property type="match status" value="6"/>
</dbReference>
<keyword evidence="5" id="KW-1185">Reference proteome</keyword>
<proteinExistence type="predicted"/>
<evidence type="ECO:0000313" key="4">
    <source>
        <dbReference type="EMBL" id="VDH98742.1"/>
    </source>
</evidence>
<dbReference type="InterPro" id="IPR002110">
    <property type="entry name" value="Ankyrin_rpt"/>
</dbReference>
<dbReference type="InterPro" id="IPR036770">
    <property type="entry name" value="Ankyrin_rpt-contain_sf"/>
</dbReference>
<dbReference type="Proteomes" id="UP000596742">
    <property type="component" value="Unassembled WGS sequence"/>
</dbReference>
<feature type="repeat" description="ANK" evidence="3">
    <location>
        <begin position="125"/>
        <end position="157"/>
    </location>
</feature>
<dbReference type="Gene3D" id="1.25.40.20">
    <property type="entry name" value="Ankyrin repeat-containing domain"/>
    <property type="match status" value="2"/>
</dbReference>
<sequence length="475" mass="52360">MTSVSQEKAEGHQLLLLEAISQKSSINKIEQLIKDGASVNDATKNGVRPLHYAVGMKFADCVRLLLSKGADVNLADDTGFTPLLLSASHGCFKVMKVLIDNGAIVNYCGAEGKDVPKSIRDMGYLTYDPLNMAIENNHEQCVKLLLENGAHANKHYYMGYEINLMPLHHLTCLELLLEHGANPNSLSRYGTTPLMKACKENIPNAVSLLIKFGANVNLGSGTSFNTKTPINIAVEYSEFNIVKQLLENCAKVSMQTGCTYSPLHTAVLAGRTDVCGLLLAHGASIDGVSEDGFSPLMLAVKSPRLFNRLEITKLLLNFGANLNFHQNNPTYSKESSSVIGEYFKNNSHNLNKHILCLLLRYGGKINIRTCLPCGKEDPFGVLPYMTDSCSKEILRLLTATAKSIDREAIKKSANLTKDQRDYLMSLTKSPQPLISVVRNSIIEICGRKFTNNNFTDDFEIPAILTKYLIRVDHEC</sequence>
<evidence type="ECO:0000313" key="5">
    <source>
        <dbReference type="Proteomes" id="UP000596742"/>
    </source>
</evidence>
<dbReference type="OrthoDB" id="366390at2759"/>
<dbReference type="SUPFAM" id="SSF48403">
    <property type="entry name" value="Ankyrin repeat"/>
    <property type="match status" value="1"/>
</dbReference>
<feature type="repeat" description="ANK" evidence="3">
    <location>
        <begin position="225"/>
        <end position="257"/>
    </location>
</feature>
<feature type="repeat" description="ANK" evidence="3">
    <location>
        <begin position="45"/>
        <end position="77"/>
    </location>
</feature>
<dbReference type="PANTHER" id="PTHR24173:SF74">
    <property type="entry name" value="ANKYRIN REPEAT DOMAIN-CONTAINING PROTEIN 16"/>
    <property type="match status" value="1"/>
</dbReference>
<dbReference type="Pfam" id="PF13637">
    <property type="entry name" value="Ank_4"/>
    <property type="match status" value="1"/>
</dbReference>
<organism evidence="4 5">
    <name type="scientific">Mytilus galloprovincialis</name>
    <name type="common">Mediterranean mussel</name>
    <dbReference type="NCBI Taxonomy" id="29158"/>
    <lineage>
        <taxon>Eukaryota</taxon>
        <taxon>Metazoa</taxon>
        <taxon>Spiralia</taxon>
        <taxon>Lophotrochozoa</taxon>
        <taxon>Mollusca</taxon>
        <taxon>Bivalvia</taxon>
        <taxon>Autobranchia</taxon>
        <taxon>Pteriomorphia</taxon>
        <taxon>Mytilida</taxon>
        <taxon>Mytiloidea</taxon>
        <taxon>Mytilidae</taxon>
        <taxon>Mytilinae</taxon>
        <taxon>Mytilus</taxon>
    </lineage>
</organism>
<dbReference type="AlphaFoldDB" id="A0A8B6C2V1"/>
<keyword evidence="1" id="KW-0677">Repeat</keyword>
<gene>
    <name evidence="4" type="ORF">MGAL_10B068479</name>
</gene>
<accession>A0A8B6C2V1</accession>
<dbReference type="EMBL" id="UYJE01001055">
    <property type="protein sequence ID" value="VDH98742.1"/>
    <property type="molecule type" value="Genomic_DNA"/>
</dbReference>
<feature type="repeat" description="ANK" evidence="3">
    <location>
        <begin position="78"/>
        <end position="110"/>
    </location>
</feature>
<feature type="repeat" description="ANK" evidence="3">
    <location>
        <begin position="189"/>
        <end position="221"/>
    </location>
</feature>
<protein>
    <submittedName>
        <fullName evidence="4">Uncharacterized protein</fullName>
    </submittedName>
</protein>
<dbReference type="SMART" id="SM00248">
    <property type="entry name" value="ANK"/>
    <property type="match status" value="10"/>
</dbReference>
<evidence type="ECO:0000256" key="2">
    <source>
        <dbReference type="ARBA" id="ARBA00023043"/>
    </source>
</evidence>
<dbReference type="Pfam" id="PF12796">
    <property type="entry name" value="Ank_2"/>
    <property type="match status" value="2"/>
</dbReference>
<comment type="caution">
    <text evidence="4">The sequence shown here is derived from an EMBL/GenBank/DDBJ whole genome shotgun (WGS) entry which is preliminary data.</text>
</comment>
<keyword evidence="2 3" id="KW-0040">ANK repeat</keyword>
<evidence type="ECO:0000256" key="3">
    <source>
        <dbReference type="PROSITE-ProRule" id="PRU00023"/>
    </source>
</evidence>
<evidence type="ECO:0000256" key="1">
    <source>
        <dbReference type="ARBA" id="ARBA00022737"/>
    </source>
</evidence>
<feature type="repeat" description="ANK" evidence="3">
    <location>
        <begin position="258"/>
        <end position="290"/>
    </location>
</feature>
<dbReference type="Pfam" id="PF00023">
    <property type="entry name" value="Ank"/>
    <property type="match status" value="1"/>
</dbReference>
<dbReference type="PROSITE" id="PS50088">
    <property type="entry name" value="ANK_REPEAT"/>
    <property type="match status" value="7"/>
</dbReference>
<feature type="repeat" description="ANK" evidence="3">
    <location>
        <begin position="291"/>
        <end position="327"/>
    </location>
</feature>